<dbReference type="Proteomes" id="UP000599578">
    <property type="component" value="Unassembled WGS sequence"/>
</dbReference>
<dbReference type="SUPFAM" id="SSF50978">
    <property type="entry name" value="WD40 repeat-like"/>
    <property type="match status" value="2"/>
</dbReference>
<organism evidence="6 7">
    <name type="scientific">Marinobacterium nitratireducens</name>
    <dbReference type="NCBI Taxonomy" id="518897"/>
    <lineage>
        <taxon>Bacteria</taxon>
        <taxon>Pseudomonadati</taxon>
        <taxon>Pseudomonadota</taxon>
        <taxon>Gammaproteobacteria</taxon>
        <taxon>Oceanospirillales</taxon>
        <taxon>Oceanospirillaceae</taxon>
        <taxon>Marinobacterium</taxon>
    </lineage>
</organism>
<sequence>MAAIFISHSSADNEAATELAERLRARGFHSLFLDFDPEQGIPGGRSWERELYSRLRSAQAVLVLCSPESMASNWVFAEITHARALGKPVVPLRLAHCELHSILRDVQRIDFAADREAGFARLWRALGEAGLDPSDPQSWQADRPPYPGLAAFDEDDSAVFFGRDDDIRAGIETLNRIRRFGGAPLLLFLGPSGSGKSSLVRAGILPRLRRNPGWRVLEPIRPRSRALATLAAGLAPADHDGACRRLADGDPQGLPGCLEAFFDNSDSADTWLVLVIDQLEELFDPENRDADRLVELIRLLDQGPARRLILVGVMRSDFLDDFQSHPVLKALPFQDQSVRPLALSDLHQVIAEPARLAGIELEPGLVERMIDDTGSSDALPLLAFALRELWENCGRKGRIGLTDYETELGGISGSIRRAADGVLAAAGPDSDALDALHAAFRRLVRINEEGQYARRVARLEELPKPGRPLLERFVEARLLIAGKDGDQLEVAHEALFRVWPTLRAWLDQDREFLLWRRRLQPAVEQWTRSSTVLRDAPLDEAERWYRRRRDDLGATELELIEQSLDLRQRTRRSRRRRQRAFVGGLTGITLVVSALLAFALLQWQAATESEAQARARLARTHWLSGVSFRDDREDTVRAAHHFARSATLLPDTPRGSAARQALAFLDSGSCLRQVIAPPQPLSGAALSPDLGRVLTWTASDSIQLWDAAGGLLGEPGHAGIRGASFSARGRLLTWGGSGGVRLWDSDSGQLLARLGDDAGSRGAEFSADGQTILAWFDDGRVGLWDEQLRALNASRHADRVLQAAFTLDGRRALSLGRDNVIRLIAAESPAASQPLQLQHPTQVVGMAPGQGSLLSWDAEGRVYLWDLAQGSLQRRWLDSDGGPFNGAAFVHPDRSLLLWNREGLMQLRRLDDAAPPTEFRHTQPLAGVRVSPDGRRIAGWDVGGEIGIWSDDGRRLQRLVHQDAVIGVRFIADGRRLLSWSRDRSVRLWDLSSGRELGYPIHLRSAAAAASFDRDNNAIAGWSRQGDVRLWGLAPLAALPESADPLLDVRPAADGQSLLSIDLGGALQAWSPTGAVSEGTGRSRLEPLQQGRLSADGRWLLDVGRDRLRLWPVATDTAPVSVEELPPGLREARLSGDDSILMAWGSGDFARLWRVADGHYLGQLPHDRPLLDAAVDVRGQYAITSDAGFSAYLWDLREQRQLLKFRFEQGALGRVALSGDGRRALALSLDGEIRVWNSTDGKLLTRLDKHPAAGDALFSANGERILSWDRSGLIRQWHSADGTEAGPSMRHIPASPDAALKGLATDPDGHLLLSWDSQGSLRIWDLATGLAVSPRYRLGEPVGGAGFWRSVPPAIYAWGERRIRLWPLPQPADGNPEQRQALLTGTRLSDDGELEVLDSIDWHARRAAWPGEGAPCAY</sequence>
<evidence type="ECO:0000313" key="7">
    <source>
        <dbReference type="Proteomes" id="UP000599578"/>
    </source>
</evidence>
<dbReference type="Pfam" id="PF20703">
    <property type="entry name" value="nSTAND1"/>
    <property type="match status" value="1"/>
</dbReference>
<reference evidence="6 7" key="1">
    <citation type="journal article" date="2014" name="Int. J. Syst. Evol. Microbiol.">
        <title>Complete genome sequence of Corynebacterium casei LMG S-19264T (=DSM 44701T), isolated from a smear-ripened cheese.</title>
        <authorList>
            <consortium name="US DOE Joint Genome Institute (JGI-PGF)"/>
            <person name="Walter F."/>
            <person name="Albersmeier A."/>
            <person name="Kalinowski J."/>
            <person name="Ruckert C."/>
        </authorList>
    </citation>
    <scope>NUCLEOTIDE SEQUENCE [LARGE SCALE GENOMIC DNA]</scope>
    <source>
        <strain evidence="6 7">CGMCC 1.7286</strain>
    </source>
</reference>
<evidence type="ECO:0000256" key="2">
    <source>
        <dbReference type="ARBA" id="ARBA00022737"/>
    </source>
</evidence>
<dbReference type="EMBL" id="BMLT01000003">
    <property type="protein sequence ID" value="GGO79789.1"/>
    <property type="molecule type" value="Genomic_DNA"/>
</dbReference>
<keyword evidence="1 3" id="KW-0853">WD repeat</keyword>
<dbReference type="GO" id="GO:0007165">
    <property type="term" value="P:signal transduction"/>
    <property type="evidence" value="ECO:0007669"/>
    <property type="project" value="InterPro"/>
</dbReference>
<evidence type="ECO:0000259" key="5">
    <source>
        <dbReference type="PROSITE" id="PS50104"/>
    </source>
</evidence>
<evidence type="ECO:0000256" key="4">
    <source>
        <dbReference type="SAM" id="Phobius"/>
    </source>
</evidence>
<dbReference type="Gene3D" id="3.40.50.10140">
    <property type="entry name" value="Toll/interleukin-1 receptor homology (TIR) domain"/>
    <property type="match status" value="1"/>
</dbReference>
<dbReference type="PROSITE" id="PS50294">
    <property type="entry name" value="WD_REPEATS_REGION"/>
    <property type="match status" value="1"/>
</dbReference>
<dbReference type="InterPro" id="IPR011044">
    <property type="entry name" value="Quino_amine_DH_bsu"/>
</dbReference>
<dbReference type="RefSeq" id="WP_188859959.1">
    <property type="nucleotide sequence ID" value="NZ_BMLT01000003.1"/>
</dbReference>
<name>A0A917ZD76_9GAMM</name>
<keyword evidence="2" id="KW-0677">Repeat</keyword>
<dbReference type="Pfam" id="PF00400">
    <property type="entry name" value="WD40"/>
    <property type="match status" value="1"/>
</dbReference>
<gene>
    <name evidence="6" type="ORF">GCM10011348_14980</name>
</gene>
<dbReference type="PANTHER" id="PTHR22847">
    <property type="entry name" value="WD40 REPEAT PROTEIN"/>
    <property type="match status" value="1"/>
</dbReference>
<dbReference type="InterPro" id="IPR000157">
    <property type="entry name" value="TIR_dom"/>
</dbReference>
<evidence type="ECO:0000256" key="3">
    <source>
        <dbReference type="PROSITE-ProRule" id="PRU00221"/>
    </source>
</evidence>
<protein>
    <recommendedName>
        <fullName evidence="5">TIR domain-containing protein</fullName>
    </recommendedName>
</protein>
<keyword evidence="4" id="KW-0472">Membrane</keyword>
<dbReference type="Gene3D" id="2.130.10.10">
    <property type="entry name" value="YVTN repeat-like/Quinoprotein amine dehydrogenase"/>
    <property type="match status" value="3"/>
</dbReference>
<dbReference type="SUPFAM" id="SSF52540">
    <property type="entry name" value="P-loop containing nucleoside triphosphate hydrolases"/>
    <property type="match status" value="1"/>
</dbReference>
<dbReference type="InterPro" id="IPR036322">
    <property type="entry name" value="WD40_repeat_dom_sf"/>
</dbReference>
<dbReference type="SMART" id="SM00320">
    <property type="entry name" value="WD40"/>
    <property type="match status" value="11"/>
</dbReference>
<feature type="repeat" description="WD" evidence="3">
    <location>
        <begin position="1293"/>
        <end position="1334"/>
    </location>
</feature>
<proteinExistence type="predicted"/>
<dbReference type="InterPro" id="IPR015943">
    <property type="entry name" value="WD40/YVTN_repeat-like_dom_sf"/>
</dbReference>
<feature type="repeat" description="WD" evidence="3">
    <location>
        <begin position="1205"/>
        <end position="1246"/>
    </location>
</feature>
<feature type="domain" description="TIR" evidence="5">
    <location>
        <begin position="1"/>
        <end position="130"/>
    </location>
</feature>
<dbReference type="InterPro" id="IPR049052">
    <property type="entry name" value="nSTAND1"/>
</dbReference>
<keyword evidence="4" id="KW-0812">Transmembrane</keyword>
<dbReference type="SUPFAM" id="SSF50969">
    <property type="entry name" value="YVTN repeat-like/Quinoprotein amine dehydrogenase"/>
    <property type="match status" value="1"/>
</dbReference>
<keyword evidence="7" id="KW-1185">Reference proteome</keyword>
<dbReference type="InterPro" id="IPR035897">
    <property type="entry name" value="Toll_tir_struct_dom_sf"/>
</dbReference>
<evidence type="ECO:0000313" key="6">
    <source>
        <dbReference type="EMBL" id="GGO79789.1"/>
    </source>
</evidence>
<dbReference type="PROSITE" id="PS50082">
    <property type="entry name" value="WD_REPEATS_2"/>
    <property type="match status" value="3"/>
</dbReference>
<accession>A0A917ZD76</accession>
<dbReference type="PROSITE" id="PS50104">
    <property type="entry name" value="TIR"/>
    <property type="match status" value="1"/>
</dbReference>
<feature type="transmembrane region" description="Helical" evidence="4">
    <location>
        <begin position="580"/>
        <end position="603"/>
    </location>
</feature>
<dbReference type="InterPro" id="IPR027417">
    <property type="entry name" value="P-loop_NTPase"/>
</dbReference>
<evidence type="ECO:0000256" key="1">
    <source>
        <dbReference type="ARBA" id="ARBA00022574"/>
    </source>
</evidence>
<dbReference type="PANTHER" id="PTHR22847:SF637">
    <property type="entry name" value="WD REPEAT DOMAIN 5B"/>
    <property type="match status" value="1"/>
</dbReference>
<keyword evidence="4" id="KW-1133">Transmembrane helix</keyword>
<comment type="caution">
    <text evidence="6">The sequence shown here is derived from an EMBL/GenBank/DDBJ whole genome shotgun (WGS) entry which is preliminary data.</text>
</comment>
<dbReference type="SUPFAM" id="SSF52200">
    <property type="entry name" value="Toll/Interleukin receptor TIR domain"/>
    <property type="match status" value="1"/>
</dbReference>
<feature type="repeat" description="WD" evidence="3">
    <location>
        <begin position="958"/>
        <end position="999"/>
    </location>
</feature>
<dbReference type="Pfam" id="PF13676">
    <property type="entry name" value="TIR_2"/>
    <property type="match status" value="1"/>
</dbReference>
<dbReference type="InterPro" id="IPR001680">
    <property type="entry name" value="WD40_rpt"/>
</dbReference>